<feature type="domain" description="6-phosphofructo-2-kinase" evidence="8">
    <location>
        <begin position="147"/>
        <end position="367"/>
    </location>
</feature>
<dbReference type="SUPFAM" id="SSF52540">
    <property type="entry name" value="P-loop containing nucleoside triphosphate hydrolases"/>
    <property type="match status" value="1"/>
</dbReference>
<keyword evidence="10" id="KW-1185">Reference proteome</keyword>
<dbReference type="EMBL" id="KE503206">
    <property type="protein sequence ID" value="EPX74645.1"/>
    <property type="molecule type" value="Genomic_DNA"/>
</dbReference>
<dbReference type="Gene3D" id="3.40.50.300">
    <property type="entry name" value="P-loop containing nucleotide triphosphate hydrolases"/>
    <property type="match status" value="1"/>
</dbReference>
<dbReference type="RefSeq" id="XP_013016076.1">
    <property type="nucleotide sequence ID" value="XM_013160622.1"/>
</dbReference>
<dbReference type="EC" id="2.7.1.105" evidence="1"/>
<evidence type="ECO:0000256" key="3">
    <source>
        <dbReference type="ARBA" id="ARBA00022777"/>
    </source>
</evidence>
<dbReference type="Pfam" id="PF01591">
    <property type="entry name" value="6PF2K"/>
    <property type="match status" value="1"/>
</dbReference>
<sequence>MKECSLKNQNNGSNNASEVPNAENGPSKDLKKVQFPPKIVQPEPKEQEGKPRRPSIAATREIHSGINQLPKKEDIKLEELDSKAPLLDAKTKPNVGKWFPSIREEDGGSTPLGVKTRKTARHQIRQESTIDIPGLTVSRKAENEMNCGSYGIREKLVIVLVGIPATGKSYIGSKLVRYYNWLRYNCRFFSVGDKRREEGASKYSMAAPFFDIENEELKKFREYLAMETLENLLHWLLNENGVIGVLDATNSTYQRRKLIYDRVSKEENISIMFLESMCTEEPIFQQNMILKARGPDYEGFEPEEALADLKKRVEFYRKYYEPIDEREEALPLLQYVKVINVGIKVITHNIEGFLTGQAVYFMLNLNIRKRQIWLTRPGQSNDTIAGRVGGNAPLTDLGVQYAEDLAKFIDRQRVLWQLRETTERLNAKKPTFEAEAFNIWSSVRQRATETSQFFNPGVYDVKKMRMLNDLNFGSREGLTMKEFAEKYPEEYQVIRRKDVSYRFSGLGGESYLDVVHRLQPIIVELERCSGNVLVIAHRVVSNILMTYFLNYSPEEIIDVGLPLHTLYCIESDRYSTVCKFYNYDPEQRSFVRVSEKCVPLIIFHDYNFNVC</sequence>
<keyword evidence="3" id="KW-0808">Transferase</keyword>
<evidence type="ECO:0000256" key="1">
    <source>
        <dbReference type="ARBA" id="ARBA00012130"/>
    </source>
</evidence>
<protein>
    <recommendedName>
        <fullName evidence="1">6-phosphofructo-2-kinase</fullName>
        <ecNumber evidence="1">2.7.1.105</ecNumber>
    </recommendedName>
</protein>
<evidence type="ECO:0000256" key="5">
    <source>
        <dbReference type="ARBA" id="ARBA00052669"/>
    </source>
</evidence>
<dbReference type="Gene3D" id="3.40.50.1240">
    <property type="entry name" value="Phosphoglycerate mutase-like"/>
    <property type="match status" value="1"/>
</dbReference>
<name>S9R8Z6_SCHOY</name>
<proteinExistence type="predicted"/>
<dbReference type="SUPFAM" id="SSF53254">
    <property type="entry name" value="Phosphoglycerate mutase-like"/>
    <property type="match status" value="1"/>
</dbReference>
<evidence type="ECO:0000256" key="6">
    <source>
        <dbReference type="ARBA" id="ARBA00053562"/>
    </source>
</evidence>
<dbReference type="InterPro" id="IPR013078">
    <property type="entry name" value="His_Pase_superF_clade-1"/>
</dbReference>
<comment type="function">
    <text evidence="6">Synthesis of fructose 2,6-bisphosphate.</text>
</comment>
<dbReference type="SMART" id="SM00855">
    <property type="entry name" value="PGAM"/>
    <property type="match status" value="1"/>
</dbReference>
<dbReference type="PRINTS" id="PR00991">
    <property type="entry name" value="6PFRUCTKNASE"/>
</dbReference>
<organism evidence="9 10">
    <name type="scientific">Schizosaccharomyces octosporus (strain yFS286)</name>
    <name type="common">Fission yeast</name>
    <name type="synonym">Octosporomyces octosporus</name>
    <dbReference type="NCBI Taxonomy" id="483514"/>
    <lineage>
        <taxon>Eukaryota</taxon>
        <taxon>Fungi</taxon>
        <taxon>Dikarya</taxon>
        <taxon>Ascomycota</taxon>
        <taxon>Taphrinomycotina</taxon>
        <taxon>Schizosaccharomycetes</taxon>
        <taxon>Schizosaccharomycetales</taxon>
        <taxon>Schizosaccharomycetaceae</taxon>
        <taxon>Schizosaccharomyces</taxon>
    </lineage>
</organism>
<dbReference type="Pfam" id="PF00300">
    <property type="entry name" value="His_Phos_1"/>
    <property type="match status" value="1"/>
</dbReference>
<keyword evidence="4" id="KW-0067">ATP-binding</keyword>
<evidence type="ECO:0000256" key="7">
    <source>
        <dbReference type="SAM" id="MobiDB-lite"/>
    </source>
</evidence>
<feature type="compositionally biased region" description="Polar residues" evidence="7">
    <location>
        <begin position="1"/>
        <end position="18"/>
    </location>
</feature>
<dbReference type="GO" id="GO:0005829">
    <property type="term" value="C:cytosol"/>
    <property type="evidence" value="ECO:0007669"/>
    <property type="project" value="TreeGrafter"/>
</dbReference>
<dbReference type="VEuPathDB" id="FungiDB:SOCG_02128"/>
<dbReference type="InterPro" id="IPR003094">
    <property type="entry name" value="6Pfruct_kin"/>
</dbReference>
<feature type="region of interest" description="Disordered" evidence="7">
    <location>
        <begin position="1"/>
        <end position="61"/>
    </location>
</feature>
<accession>S9R8Z6</accession>
<dbReference type="CDD" id="cd07067">
    <property type="entry name" value="HP_PGM_like"/>
    <property type="match status" value="1"/>
</dbReference>
<dbReference type="AlphaFoldDB" id="S9R8Z6"/>
<dbReference type="GO" id="GO:0005524">
    <property type="term" value="F:ATP binding"/>
    <property type="evidence" value="ECO:0007669"/>
    <property type="project" value="UniProtKB-KW"/>
</dbReference>
<dbReference type="PIRSF" id="PIRSF000709">
    <property type="entry name" value="6PFK_2-Ptase"/>
    <property type="match status" value="1"/>
</dbReference>
<evidence type="ECO:0000256" key="4">
    <source>
        <dbReference type="ARBA" id="ARBA00022840"/>
    </source>
</evidence>
<keyword evidence="3" id="KW-0418">Kinase</keyword>
<keyword evidence="2" id="KW-0547">Nucleotide-binding</keyword>
<dbReference type="GO" id="GO:0006000">
    <property type="term" value="P:fructose metabolic process"/>
    <property type="evidence" value="ECO:0007669"/>
    <property type="project" value="InterPro"/>
</dbReference>
<dbReference type="GeneID" id="25031106"/>
<dbReference type="OMA" id="CIESDRY"/>
<evidence type="ECO:0000256" key="2">
    <source>
        <dbReference type="ARBA" id="ARBA00022741"/>
    </source>
</evidence>
<evidence type="ECO:0000313" key="10">
    <source>
        <dbReference type="Proteomes" id="UP000016088"/>
    </source>
</evidence>
<dbReference type="InterPro" id="IPR027417">
    <property type="entry name" value="P-loop_NTPase"/>
</dbReference>
<dbReference type="GO" id="GO:0003873">
    <property type="term" value="F:6-phosphofructo-2-kinase activity"/>
    <property type="evidence" value="ECO:0007669"/>
    <property type="project" value="UniProtKB-EC"/>
</dbReference>
<dbReference type="eggNOG" id="KOG0234">
    <property type="taxonomic scope" value="Eukaryota"/>
</dbReference>
<dbReference type="PANTHER" id="PTHR10606:SF77">
    <property type="entry name" value="6-PHOSPHOFRUCTO-2-KINASE C222.13C-RELATED"/>
    <property type="match status" value="1"/>
</dbReference>
<dbReference type="FunFam" id="3.40.50.300:FF:000644">
    <property type="entry name" value="GpmB, Fructose-2,6-bisphosphatase"/>
    <property type="match status" value="1"/>
</dbReference>
<reference evidence="9 10" key="1">
    <citation type="journal article" date="2011" name="Science">
        <title>Comparative functional genomics of the fission yeasts.</title>
        <authorList>
            <person name="Rhind N."/>
            <person name="Chen Z."/>
            <person name="Yassour M."/>
            <person name="Thompson D.A."/>
            <person name="Haas B.J."/>
            <person name="Habib N."/>
            <person name="Wapinski I."/>
            <person name="Roy S."/>
            <person name="Lin M.F."/>
            <person name="Heiman D.I."/>
            <person name="Young S.K."/>
            <person name="Furuya K."/>
            <person name="Guo Y."/>
            <person name="Pidoux A."/>
            <person name="Chen H.M."/>
            <person name="Robbertse B."/>
            <person name="Goldberg J.M."/>
            <person name="Aoki K."/>
            <person name="Bayne E.H."/>
            <person name="Berlin A.M."/>
            <person name="Desjardins C.A."/>
            <person name="Dobbs E."/>
            <person name="Dukaj L."/>
            <person name="Fan L."/>
            <person name="FitzGerald M.G."/>
            <person name="French C."/>
            <person name="Gujja S."/>
            <person name="Hansen K."/>
            <person name="Keifenheim D."/>
            <person name="Levin J.Z."/>
            <person name="Mosher R.A."/>
            <person name="Mueller C.A."/>
            <person name="Pfiffner J."/>
            <person name="Priest M."/>
            <person name="Russ C."/>
            <person name="Smialowska A."/>
            <person name="Swoboda P."/>
            <person name="Sykes S.M."/>
            <person name="Vaughn M."/>
            <person name="Vengrova S."/>
            <person name="Yoder R."/>
            <person name="Zeng Q."/>
            <person name="Allshire R."/>
            <person name="Baulcombe D."/>
            <person name="Birren B.W."/>
            <person name="Brown W."/>
            <person name="Ekwall K."/>
            <person name="Kellis M."/>
            <person name="Leatherwood J."/>
            <person name="Levin H."/>
            <person name="Margalit H."/>
            <person name="Martienssen R."/>
            <person name="Nieduszynski C.A."/>
            <person name="Spatafora J.W."/>
            <person name="Friedman N."/>
            <person name="Dalgaard J.Z."/>
            <person name="Baumann P."/>
            <person name="Niki H."/>
            <person name="Regev A."/>
            <person name="Nusbaum C."/>
        </authorList>
    </citation>
    <scope>NUCLEOTIDE SEQUENCE [LARGE SCALE GENOMIC DNA]</scope>
    <source>
        <strain evidence="10">yFS286</strain>
    </source>
</reference>
<comment type="catalytic activity">
    <reaction evidence="5">
        <text>beta-D-fructose 6-phosphate + ATP = beta-D-fructose 2,6-bisphosphate + ADP + H(+)</text>
        <dbReference type="Rhea" id="RHEA:15653"/>
        <dbReference type="ChEBI" id="CHEBI:15378"/>
        <dbReference type="ChEBI" id="CHEBI:30616"/>
        <dbReference type="ChEBI" id="CHEBI:57634"/>
        <dbReference type="ChEBI" id="CHEBI:58579"/>
        <dbReference type="ChEBI" id="CHEBI:456216"/>
        <dbReference type="EC" id="2.7.1.105"/>
    </reaction>
</comment>
<dbReference type="OrthoDB" id="267323at2759"/>
<gene>
    <name evidence="9" type="ORF">SOCG_02128</name>
</gene>
<evidence type="ECO:0000259" key="8">
    <source>
        <dbReference type="Pfam" id="PF01591"/>
    </source>
</evidence>
<dbReference type="GO" id="GO:0006003">
    <property type="term" value="P:fructose 2,6-bisphosphate metabolic process"/>
    <property type="evidence" value="ECO:0007669"/>
    <property type="project" value="InterPro"/>
</dbReference>
<dbReference type="InterPro" id="IPR013079">
    <property type="entry name" value="6Phosfructo_kin"/>
</dbReference>
<dbReference type="Proteomes" id="UP000016088">
    <property type="component" value="Unassembled WGS sequence"/>
</dbReference>
<evidence type="ECO:0000313" key="9">
    <source>
        <dbReference type="EMBL" id="EPX74645.1"/>
    </source>
</evidence>
<dbReference type="InterPro" id="IPR029033">
    <property type="entry name" value="His_PPase_superfam"/>
</dbReference>
<dbReference type="PANTHER" id="PTHR10606">
    <property type="entry name" value="6-PHOSPHOFRUCTO-2-KINASE/FRUCTOSE-2,6-BISPHOSPHATASE"/>
    <property type="match status" value="1"/>
</dbReference>
<dbReference type="HOGENOM" id="CLU_006383_3_1_1"/>